<dbReference type="AlphaFoldDB" id="A0AAU9TK85"/>
<sequence length="154" mass="17712">MKCKVDSVWILLFSLFKIMKPVNLQFGMPMYAPLMLPPPPPIFTQQSPMMIMDKKKPPCPPCLCKPACTPAFFSYCSPCHKMCRCRDGIDSVPIPLPPIGAPQVPASPILSHRKPRKKLPFVYSSEESTDSSSLSEYYKYRRHRKNRHRHSKYL</sequence>
<organism evidence="1 2">
    <name type="scientific">Euphydryas editha</name>
    <name type="common">Edith's checkerspot</name>
    <dbReference type="NCBI Taxonomy" id="104508"/>
    <lineage>
        <taxon>Eukaryota</taxon>
        <taxon>Metazoa</taxon>
        <taxon>Ecdysozoa</taxon>
        <taxon>Arthropoda</taxon>
        <taxon>Hexapoda</taxon>
        <taxon>Insecta</taxon>
        <taxon>Pterygota</taxon>
        <taxon>Neoptera</taxon>
        <taxon>Endopterygota</taxon>
        <taxon>Lepidoptera</taxon>
        <taxon>Glossata</taxon>
        <taxon>Ditrysia</taxon>
        <taxon>Papilionoidea</taxon>
        <taxon>Nymphalidae</taxon>
        <taxon>Nymphalinae</taxon>
        <taxon>Euphydryas</taxon>
    </lineage>
</organism>
<name>A0AAU9TK85_EUPED</name>
<gene>
    <name evidence="1" type="ORF">EEDITHA_LOCUS2360</name>
</gene>
<reference evidence="1" key="1">
    <citation type="submission" date="2022-03" db="EMBL/GenBank/DDBJ databases">
        <authorList>
            <person name="Tunstrom K."/>
        </authorList>
    </citation>
    <scope>NUCLEOTIDE SEQUENCE</scope>
</reference>
<proteinExistence type="predicted"/>
<evidence type="ECO:0000313" key="1">
    <source>
        <dbReference type="EMBL" id="CAH2085927.1"/>
    </source>
</evidence>
<protein>
    <submittedName>
        <fullName evidence="1">Uncharacterized protein</fullName>
    </submittedName>
</protein>
<accession>A0AAU9TK85</accession>
<evidence type="ECO:0000313" key="2">
    <source>
        <dbReference type="Proteomes" id="UP001153954"/>
    </source>
</evidence>
<comment type="caution">
    <text evidence="1">The sequence shown here is derived from an EMBL/GenBank/DDBJ whole genome shotgun (WGS) entry which is preliminary data.</text>
</comment>
<keyword evidence="2" id="KW-1185">Reference proteome</keyword>
<dbReference type="Proteomes" id="UP001153954">
    <property type="component" value="Unassembled WGS sequence"/>
</dbReference>
<dbReference type="EMBL" id="CAKOGL010000004">
    <property type="protein sequence ID" value="CAH2085927.1"/>
    <property type="molecule type" value="Genomic_DNA"/>
</dbReference>